<evidence type="ECO:0000313" key="2">
    <source>
        <dbReference type="Proteomes" id="UP000821853"/>
    </source>
</evidence>
<evidence type="ECO:0000313" key="1">
    <source>
        <dbReference type="EMBL" id="KAH9361512.1"/>
    </source>
</evidence>
<organism evidence="1 2">
    <name type="scientific">Haemaphysalis longicornis</name>
    <name type="common">Bush tick</name>
    <dbReference type="NCBI Taxonomy" id="44386"/>
    <lineage>
        <taxon>Eukaryota</taxon>
        <taxon>Metazoa</taxon>
        <taxon>Ecdysozoa</taxon>
        <taxon>Arthropoda</taxon>
        <taxon>Chelicerata</taxon>
        <taxon>Arachnida</taxon>
        <taxon>Acari</taxon>
        <taxon>Parasitiformes</taxon>
        <taxon>Ixodida</taxon>
        <taxon>Ixodoidea</taxon>
        <taxon>Ixodidae</taxon>
        <taxon>Haemaphysalinae</taxon>
        <taxon>Haemaphysalis</taxon>
    </lineage>
</organism>
<dbReference type="AlphaFoldDB" id="A0A9J6FGK2"/>
<keyword evidence="2" id="KW-1185">Reference proteome</keyword>
<sequence>MQRITEGQGAVLLSTTTEGSLERHFFRFLEARQMRSDEPYECTGFDRTDLCPQKIPDYARAVQMDSQLFSFVFTSRWTKMGVTDTT</sequence>
<name>A0A9J6FGK2_HAELO</name>
<dbReference type="EMBL" id="JABSTR010000001">
    <property type="protein sequence ID" value="KAH9361512.1"/>
    <property type="molecule type" value="Genomic_DNA"/>
</dbReference>
<accession>A0A9J6FGK2</accession>
<comment type="caution">
    <text evidence="1">The sequence shown here is derived from an EMBL/GenBank/DDBJ whole genome shotgun (WGS) entry which is preliminary data.</text>
</comment>
<reference evidence="1 2" key="1">
    <citation type="journal article" date="2020" name="Cell">
        <title>Large-Scale Comparative Analyses of Tick Genomes Elucidate Their Genetic Diversity and Vector Capacities.</title>
        <authorList>
            <consortium name="Tick Genome and Microbiome Consortium (TIGMIC)"/>
            <person name="Jia N."/>
            <person name="Wang J."/>
            <person name="Shi W."/>
            <person name="Du L."/>
            <person name="Sun Y."/>
            <person name="Zhan W."/>
            <person name="Jiang J.F."/>
            <person name="Wang Q."/>
            <person name="Zhang B."/>
            <person name="Ji P."/>
            <person name="Bell-Sakyi L."/>
            <person name="Cui X.M."/>
            <person name="Yuan T.T."/>
            <person name="Jiang B.G."/>
            <person name="Yang W.F."/>
            <person name="Lam T.T."/>
            <person name="Chang Q.C."/>
            <person name="Ding S.J."/>
            <person name="Wang X.J."/>
            <person name="Zhu J.G."/>
            <person name="Ruan X.D."/>
            <person name="Zhao L."/>
            <person name="Wei J.T."/>
            <person name="Ye R.Z."/>
            <person name="Que T.C."/>
            <person name="Du C.H."/>
            <person name="Zhou Y.H."/>
            <person name="Cheng J.X."/>
            <person name="Dai P.F."/>
            <person name="Guo W.B."/>
            <person name="Han X.H."/>
            <person name="Huang E.J."/>
            <person name="Li L.F."/>
            <person name="Wei W."/>
            <person name="Gao Y.C."/>
            <person name="Liu J.Z."/>
            <person name="Shao H.Z."/>
            <person name="Wang X."/>
            <person name="Wang C.C."/>
            <person name="Yang T.C."/>
            <person name="Huo Q.B."/>
            <person name="Li W."/>
            <person name="Chen H.Y."/>
            <person name="Chen S.E."/>
            <person name="Zhou L.G."/>
            <person name="Ni X.B."/>
            <person name="Tian J.H."/>
            <person name="Sheng Y."/>
            <person name="Liu T."/>
            <person name="Pan Y.S."/>
            <person name="Xia L.Y."/>
            <person name="Li J."/>
            <person name="Zhao F."/>
            <person name="Cao W.C."/>
        </authorList>
    </citation>
    <scope>NUCLEOTIDE SEQUENCE [LARGE SCALE GENOMIC DNA]</scope>
    <source>
        <strain evidence="1">HaeL-2018</strain>
    </source>
</reference>
<gene>
    <name evidence="1" type="ORF">HPB48_001386</name>
</gene>
<dbReference type="VEuPathDB" id="VectorBase:HLOH_055730"/>
<protein>
    <submittedName>
        <fullName evidence="1">Uncharacterized protein</fullName>
    </submittedName>
</protein>
<dbReference type="Proteomes" id="UP000821853">
    <property type="component" value="Chromosome 1"/>
</dbReference>
<proteinExistence type="predicted"/>